<feature type="chain" id="PRO_5036829015" description="Rhamnogalacturonase A/B/Epimerase-like pectate lyase domain-containing protein" evidence="1">
    <location>
        <begin position="19"/>
        <end position="576"/>
    </location>
</feature>
<dbReference type="InterPro" id="IPR024535">
    <property type="entry name" value="RHGA/B-epi-like_pectate_lyase"/>
</dbReference>
<keyword evidence="4" id="KW-1185">Reference proteome</keyword>
<sequence>MRYLIIMVLASLSSSVVAQTNFINVKTLGAYGNGINNDYAVLQQAVDSAASIGATVFFPVGNYKIDQTLVIPAGVSLLGSGRGITATGTPALGSIITNAGTSVTMSVRGTNVMILNMVIYDDNNAGAGGGIEILADGKIVESVVLREILISGFTDGVALKLKAINAGGITYCSFYDVRIRYGATGVKIEEQAGSFVNSNSFYHGAISGDGFDYGIHVSGGNNNVFNGTVIEPKSSLYGHLVVEKGEFTGIRIRIEGSSQPDSIPLVEFKADTRNSYVSGIYSGGLTIDDGNNFIGFRSAKSLSQQVGGNNLFQNAVFYGVKNGQVPFWEVSGIDTLMEVSQVYLKDMNVIQVEVPAGTSGYLRPAPIYLPDPKSSPVYGQVNFGAFIKTNAKNLVTTTSRSPSGLVTGSYHPGDDQWHSIGMTSLVDTVQSYNPKFYFNNTTGSKQTFLITAPVLSFGYTQPQTDHYLTSNGGVVNGTITYGVGQNYQLSGGFLVLPAEGNVFTITGAVSITRINHLTSDRMPAGTMITLLLDSGATVTNSAYIKLVSSYTAANNGSITLVSLGDGTWREISRAGS</sequence>
<gene>
    <name evidence="3" type="ORF">JL102_18475</name>
</gene>
<evidence type="ECO:0000313" key="3">
    <source>
        <dbReference type="EMBL" id="MBL3658144.1"/>
    </source>
</evidence>
<dbReference type="Gene3D" id="2.160.20.10">
    <property type="entry name" value="Single-stranded right-handed beta-helix, Pectin lyase-like"/>
    <property type="match status" value="1"/>
</dbReference>
<evidence type="ECO:0000256" key="1">
    <source>
        <dbReference type="SAM" id="SignalP"/>
    </source>
</evidence>
<reference evidence="3" key="1">
    <citation type="submission" date="2021-01" db="EMBL/GenBank/DDBJ databases">
        <title>Fulvivirga kasyanovii gen. nov., sp nov., a novel member of the phylum Bacteroidetes isolated from seawater in a mussel farm.</title>
        <authorList>
            <person name="Zhao L.-H."/>
            <person name="Wang Z.-J."/>
        </authorList>
    </citation>
    <scope>NUCLEOTIDE SEQUENCE</scope>
    <source>
        <strain evidence="3">2943</strain>
    </source>
</reference>
<accession>A0A937FC92</accession>
<feature type="signal peptide" evidence="1">
    <location>
        <begin position="1"/>
        <end position="18"/>
    </location>
</feature>
<organism evidence="3 4">
    <name type="scientific">Fulvivirga sediminis</name>
    <dbReference type="NCBI Taxonomy" id="2803949"/>
    <lineage>
        <taxon>Bacteria</taxon>
        <taxon>Pseudomonadati</taxon>
        <taxon>Bacteroidota</taxon>
        <taxon>Cytophagia</taxon>
        <taxon>Cytophagales</taxon>
        <taxon>Fulvivirgaceae</taxon>
        <taxon>Fulvivirga</taxon>
    </lineage>
</organism>
<dbReference type="RefSeq" id="WP_202245938.1">
    <property type="nucleotide sequence ID" value="NZ_JAESIY010000011.1"/>
</dbReference>
<proteinExistence type="predicted"/>
<dbReference type="AlphaFoldDB" id="A0A937FC92"/>
<dbReference type="EMBL" id="JAESIY010000011">
    <property type="protein sequence ID" value="MBL3658144.1"/>
    <property type="molecule type" value="Genomic_DNA"/>
</dbReference>
<comment type="caution">
    <text evidence="3">The sequence shown here is derived from an EMBL/GenBank/DDBJ whole genome shotgun (WGS) entry which is preliminary data.</text>
</comment>
<protein>
    <recommendedName>
        <fullName evidence="2">Rhamnogalacturonase A/B/Epimerase-like pectate lyase domain-containing protein</fullName>
    </recommendedName>
</protein>
<evidence type="ECO:0000259" key="2">
    <source>
        <dbReference type="Pfam" id="PF12708"/>
    </source>
</evidence>
<keyword evidence="1" id="KW-0732">Signal</keyword>
<evidence type="ECO:0000313" key="4">
    <source>
        <dbReference type="Proteomes" id="UP000659388"/>
    </source>
</evidence>
<dbReference type="InterPro" id="IPR012334">
    <property type="entry name" value="Pectin_lyas_fold"/>
</dbReference>
<dbReference type="Pfam" id="PF12708">
    <property type="entry name" value="Pect-lyase_RHGA_epim"/>
    <property type="match status" value="1"/>
</dbReference>
<dbReference type="InterPro" id="IPR011050">
    <property type="entry name" value="Pectin_lyase_fold/virulence"/>
</dbReference>
<name>A0A937FC92_9BACT</name>
<dbReference type="SUPFAM" id="SSF51126">
    <property type="entry name" value="Pectin lyase-like"/>
    <property type="match status" value="1"/>
</dbReference>
<feature type="domain" description="Rhamnogalacturonase A/B/Epimerase-like pectate lyase" evidence="2">
    <location>
        <begin position="22"/>
        <end position="227"/>
    </location>
</feature>
<dbReference type="Proteomes" id="UP000659388">
    <property type="component" value="Unassembled WGS sequence"/>
</dbReference>